<gene>
    <name evidence="2" type="ORF">P153DRAFT_371533</name>
</gene>
<dbReference type="GeneID" id="54409710"/>
<proteinExistence type="predicted"/>
<reference evidence="2" key="1">
    <citation type="journal article" date="2020" name="Stud. Mycol.">
        <title>101 Dothideomycetes genomes: a test case for predicting lifestyles and emergence of pathogens.</title>
        <authorList>
            <person name="Haridas S."/>
            <person name="Albert R."/>
            <person name="Binder M."/>
            <person name="Bloem J."/>
            <person name="Labutti K."/>
            <person name="Salamov A."/>
            <person name="Andreopoulos B."/>
            <person name="Baker S."/>
            <person name="Barry K."/>
            <person name="Bills G."/>
            <person name="Bluhm B."/>
            <person name="Cannon C."/>
            <person name="Castanera R."/>
            <person name="Culley D."/>
            <person name="Daum C."/>
            <person name="Ezra D."/>
            <person name="Gonzalez J."/>
            <person name="Henrissat B."/>
            <person name="Kuo A."/>
            <person name="Liang C."/>
            <person name="Lipzen A."/>
            <person name="Lutzoni F."/>
            <person name="Magnuson J."/>
            <person name="Mondo S."/>
            <person name="Nolan M."/>
            <person name="Ohm R."/>
            <person name="Pangilinan J."/>
            <person name="Park H.-J."/>
            <person name="Ramirez L."/>
            <person name="Alfaro M."/>
            <person name="Sun H."/>
            <person name="Tritt A."/>
            <person name="Yoshinaga Y."/>
            <person name="Zwiers L.-H."/>
            <person name="Turgeon B."/>
            <person name="Goodwin S."/>
            <person name="Spatafora J."/>
            <person name="Crous P."/>
            <person name="Grigoriev I."/>
        </authorList>
    </citation>
    <scope>NUCLEOTIDE SEQUENCE</scope>
    <source>
        <strain evidence="2">CBS 119687</strain>
    </source>
</reference>
<evidence type="ECO:0000313" key="3">
    <source>
        <dbReference type="Proteomes" id="UP000799771"/>
    </source>
</evidence>
<evidence type="ECO:0000256" key="1">
    <source>
        <dbReference type="SAM" id="MobiDB-lite"/>
    </source>
</evidence>
<accession>A0A6A5ZYY2</accession>
<name>A0A6A5ZYY2_9PLEO</name>
<keyword evidence="3" id="KW-1185">Reference proteome</keyword>
<dbReference type="RefSeq" id="XP_033518012.1">
    <property type="nucleotide sequence ID" value="XM_033669278.1"/>
</dbReference>
<sequence>MPPAESLRRTERCTAIVKTTGIQCRKRGEFIQYTTPGGTRIERCVFHGVAKTGDTYAPLLLESGRREMGHVTKTIAVTVENPRISNPIESRPIARSLTARSDTSLPRFARSDITTFETQHLTQLDIKGEEAILGKRLTNARRRQAEGCIDVKQALYDAASGGSVNQQITALLHTSMSGVERLNMLDASTNKLADHVYKQTQILTNHDQQILAHTDALIRHDERNKKVQHTLADVERRLARLEVRSNAESTRPVRSAPTHALPSFGSSFGMKKGKHDTLVEVDDSDTDEDDMHE</sequence>
<dbReference type="Proteomes" id="UP000799771">
    <property type="component" value="Unassembled WGS sequence"/>
</dbReference>
<organism evidence="2 3">
    <name type="scientific">Dothidotthia symphoricarpi CBS 119687</name>
    <dbReference type="NCBI Taxonomy" id="1392245"/>
    <lineage>
        <taxon>Eukaryota</taxon>
        <taxon>Fungi</taxon>
        <taxon>Dikarya</taxon>
        <taxon>Ascomycota</taxon>
        <taxon>Pezizomycotina</taxon>
        <taxon>Dothideomycetes</taxon>
        <taxon>Pleosporomycetidae</taxon>
        <taxon>Pleosporales</taxon>
        <taxon>Dothidotthiaceae</taxon>
        <taxon>Dothidotthia</taxon>
    </lineage>
</organism>
<dbReference type="AlphaFoldDB" id="A0A6A5ZYY2"/>
<dbReference type="EMBL" id="ML977524">
    <property type="protein sequence ID" value="KAF2123618.1"/>
    <property type="molecule type" value="Genomic_DNA"/>
</dbReference>
<feature type="region of interest" description="Disordered" evidence="1">
    <location>
        <begin position="244"/>
        <end position="293"/>
    </location>
</feature>
<protein>
    <submittedName>
        <fullName evidence="2">Uncharacterized protein</fullName>
    </submittedName>
</protein>
<feature type="compositionally biased region" description="Acidic residues" evidence="1">
    <location>
        <begin position="279"/>
        <end position="293"/>
    </location>
</feature>
<evidence type="ECO:0000313" key="2">
    <source>
        <dbReference type="EMBL" id="KAF2123618.1"/>
    </source>
</evidence>